<proteinExistence type="predicted"/>
<dbReference type="RefSeq" id="WP_128983296.1">
    <property type="nucleotide sequence ID" value="NZ_PDKJ01000020.1"/>
</dbReference>
<dbReference type="EMBL" id="PDKJ01000020">
    <property type="protein sequence ID" value="RXJ65825.1"/>
    <property type="molecule type" value="Genomic_DNA"/>
</dbReference>
<dbReference type="PANTHER" id="PTHR35271">
    <property type="entry name" value="ABC TRANSPORTER, SUBSTRATE-BINDING LIPOPROTEIN-RELATED"/>
    <property type="match status" value="1"/>
</dbReference>
<evidence type="ECO:0000313" key="2">
    <source>
        <dbReference type="Proteomes" id="UP000290172"/>
    </source>
</evidence>
<dbReference type="Gene3D" id="3.40.50.2300">
    <property type="match status" value="2"/>
</dbReference>
<accession>A0A4Q0Y7Q6</accession>
<dbReference type="InterPro" id="IPR007487">
    <property type="entry name" value="ABC_transpt-TYRBP-like"/>
</dbReference>
<name>A0A4Q0Y7Q6_9BACT</name>
<protein>
    <recommendedName>
        <fullName evidence="3">ABC transporter substrate-binding protein</fullName>
    </recommendedName>
</protein>
<reference evidence="1 2" key="1">
    <citation type="submission" date="2017-10" db="EMBL/GenBank/DDBJ databases">
        <title>Genomics of the genus Arcobacter.</title>
        <authorList>
            <person name="Perez-Cataluna A."/>
            <person name="Figueras M.J."/>
        </authorList>
    </citation>
    <scope>NUCLEOTIDE SEQUENCE [LARGE SCALE GENOMIC DNA]</scope>
    <source>
        <strain evidence="1 2">CECT 8993</strain>
    </source>
</reference>
<organism evidence="1 2">
    <name type="scientific">Halarcobacter ebronensis</name>
    <dbReference type="NCBI Taxonomy" id="1462615"/>
    <lineage>
        <taxon>Bacteria</taxon>
        <taxon>Pseudomonadati</taxon>
        <taxon>Campylobacterota</taxon>
        <taxon>Epsilonproteobacteria</taxon>
        <taxon>Campylobacterales</taxon>
        <taxon>Arcobacteraceae</taxon>
        <taxon>Halarcobacter</taxon>
    </lineage>
</organism>
<evidence type="ECO:0008006" key="3">
    <source>
        <dbReference type="Google" id="ProtNLM"/>
    </source>
</evidence>
<sequence>MKKIFIIFFSLLLFFIFIKAENISSKKRVFYINSYHSGLYWSDGIEKSIKEILFKSDLPLEFKRVEMDSKRNTDESYKIEIAQKIKNQIEDFKPDVIITSDDNAFKYVILPYFKDSTTPIIFCGINGTIRKYEQLPINITGMEEVQLIVEMIETLKSYLKKEEVAYLKGDSFSSINEVKFFEKRMNKKIDARFVKTVDEWKENFKDLQNSAGILLIGNGGAIKGWAKYEKELENFVKEHIKIPIVTWDDDVMKLSVLGYTTRPEEQGEWVAKTAIRILQGEDIRNIPIVTNKKANVYINTTLAKKLNIIFPFELIDNAVLVK</sequence>
<dbReference type="Pfam" id="PF04392">
    <property type="entry name" value="ABC_sub_bind"/>
    <property type="match status" value="1"/>
</dbReference>
<gene>
    <name evidence="1" type="ORF">CRV08_14265</name>
</gene>
<dbReference type="AlphaFoldDB" id="A0A4Q0Y7Q6"/>
<dbReference type="Proteomes" id="UP000290172">
    <property type="component" value="Unassembled WGS sequence"/>
</dbReference>
<dbReference type="PANTHER" id="PTHR35271:SF1">
    <property type="entry name" value="ABC TRANSPORTER, SUBSTRATE-BINDING LIPOPROTEIN"/>
    <property type="match status" value="1"/>
</dbReference>
<evidence type="ECO:0000313" key="1">
    <source>
        <dbReference type="EMBL" id="RXJ65825.1"/>
    </source>
</evidence>
<comment type="caution">
    <text evidence="1">The sequence shown here is derived from an EMBL/GenBank/DDBJ whole genome shotgun (WGS) entry which is preliminary data.</text>
</comment>